<comment type="caution">
    <text evidence="2">The sequence shown here is derived from an EMBL/GenBank/DDBJ whole genome shotgun (WGS) entry which is preliminary data.</text>
</comment>
<organism evidence="2 3">
    <name type="scientific">Nonomuraea longicatena</name>
    <dbReference type="NCBI Taxonomy" id="83682"/>
    <lineage>
        <taxon>Bacteria</taxon>
        <taxon>Bacillati</taxon>
        <taxon>Actinomycetota</taxon>
        <taxon>Actinomycetes</taxon>
        <taxon>Streptosporangiales</taxon>
        <taxon>Streptosporangiaceae</taxon>
        <taxon>Nonomuraea</taxon>
    </lineage>
</organism>
<protein>
    <recommendedName>
        <fullName evidence="4">Integral membrane protein</fullName>
    </recommendedName>
</protein>
<feature type="transmembrane region" description="Helical" evidence="1">
    <location>
        <begin position="91"/>
        <end position="113"/>
    </location>
</feature>
<evidence type="ECO:0000313" key="2">
    <source>
        <dbReference type="EMBL" id="GAA0939708.1"/>
    </source>
</evidence>
<accession>A0ABN1QAJ7</accession>
<feature type="transmembrane region" description="Helical" evidence="1">
    <location>
        <begin position="66"/>
        <end position="85"/>
    </location>
</feature>
<dbReference type="EMBL" id="BAAAHQ010000025">
    <property type="protein sequence ID" value="GAA0939708.1"/>
    <property type="molecule type" value="Genomic_DNA"/>
</dbReference>
<keyword evidence="3" id="KW-1185">Reference proteome</keyword>
<keyword evidence="1" id="KW-0472">Membrane</keyword>
<evidence type="ECO:0008006" key="4">
    <source>
        <dbReference type="Google" id="ProtNLM"/>
    </source>
</evidence>
<dbReference type="Proteomes" id="UP001501578">
    <property type="component" value="Unassembled WGS sequence"/>
</dbReference>
<gene>
    <name evidence="2" type="ORF">GCM10009560_50620</name>
</gene>
<reference evidence="2 3" key="1">
    <citation type="journal article" date="2019" name="Int. J. Syst. Evol. Microbiol.">
        <title>The Global Catalogue of Microorganisms (GCM) 10K type strain sequencing project: providing services to taxonomists for standard genome sequencing and annotation.</title>
        <authorList>
            <consortium name="The Broad Institute Genomics Platform"/>
            <consortium name="The Broad Institute Genome Sequencing Center for Infectious Disease"/>
            <person name="Wu L."/>
            <person name="Ma J."/>
        </authorList>
    </citation>
    <scope>NUCLEOTIDE SEQUENCE [LARGE SCALE GENOMIC DNA]</scope>
    <source>
        <strain evidence="2 3">JCM 11136</strain>
    </source>
</reference>
<keyword evidence="1" id="KW-1133">Transmembrane helix</keyword>
<evidence type="ECO:0000313" key="3">
    <source>
        <dbReference type="Proteomes" id="UP001501578"/>
    </source>
</evidence>
<name>A0ABN1QAJ7_9ACTN</name>
<evidence type="ECO:0000256" key="1">
    <source>
        <dbReference type="SAM" id="Phobius"/>
    </source>
</evidence>
<proteinExistence type="predicted"/>
<keyword evidence="1" id="KW-0812">Transmembrane</keyword>
<sequence>MADMRPLREDLQATLDARDELGPDYDRVLADSFVERLEETIAARVRAELDAAPGRPARTKQGGGEIIKVALGSIGLGIPLTAIAVSNAGALGLVITWLAIAVVNVAAAAAIILRR</sequence>